<protein>
    <recommendedName>
        <fullName evidence="1">non-specific serine/threonine protein kinase</fullName>
        <ecNumber evidence="1">2.7.11.1</ecNumber>
    </recommendedName>
</protein>
<evidence type="ECO:0000256" key="6">
    <source>
        <dbReference type="ARBA" id="ARBA00022840"/>
    </source>
</evidence>
<dbReference type="InterPro" id="IPR002110">
    <property type="entry name" value="Ankyrin_rpt"/>
</dbReference>
<dbReference type="PANTHER" id="PTHR44899">
    <property type="entry name" value="CAMK FAMILY PROTEIN KINASE"/>
    <property type="match status" value="1"/>
</dbReference>
<dbReference type="VEuPathDB" id="GiardiaDB:GL50803_005999"/>
<dbReference type="EC" id="2.7.11.1" evidence="1"/>
<dbReference type="EMBL" id="AHHH01000052">
    <property type="protein sequence ID" value="ESU43333.1"/>
    <property type="molecule type" value="Genomic_DNA"/>
</dbReference>
<dbReference type="PANTHER" id="PTHR44899:SF3">
    <property type="entry name" value="SERINE_THREONINE-PROTEIN KINASE NEK1"/>
    <property type="match status" value="1"/>
</dbReference>
<dbReference type="Gene3D" id="1.10.510.10">
    <property type="entry name" value="Transferase(Phosphotransferase) domain 1"/>
    <property type="match status" value="1"/>
</dbReference>
<organism evidence="11 12">
    <name type="scientific">Giardia intestinalis</name>
    <name type="common">Giardia lamblia</name>
    <dbReference type="NCBI Taxonomy" id="5741"/>
    <lineage>
        <taxon>Eukaryota</taxon>
        <taxon>Metamonada</taxon>
        <taxon>Diplomonadida</taxon>
        <taxon>Hexamitidae</taxon>
        <taxon>Giardiinae</taxon>
        <taxon>Giardia</taxon>
    </lineage>
</organism>
<evidence type="ECO:0000313" key="11">
    <source>
        <dbReference type="EMBL" id="ESU43333.1"/>
    </source>
</evidence>
<feature type="repeat" description="ANK" evidence="9">
    <location>
        <begin position="449"/>
        <end position="481"/>
    </location>
</feature>
<keyword evidence="4" id="KW-0547">Nucleotide-binding</keyword>
<feature type="domain" description="Protein kinase" evidence="10">
    <location>
        <begin position="61"/>
        <end position="331"/>
    </location>
</feature>
<dbReference type="PROSITE" id="PS50011">
    <property type="entry name" value="PROTEIN_KINASE_DOM"/>
    <property type="match status" value="1"/>
</dbReference>
<evidence type="ECO:0000256" key="9">
    <source>
        <dbReference type="PROSITE-ProRule" id="PRU00023"/>
    </source>
</evidence>
<keyword evidence="9" id="KW-0040">ANK repeat</keyword>
<gene>
    <name evidence="11" type="ORF">GSB_151116</name>
</gene>
<evidence type="ECO:0000256" key="8">
    <source>
        <dbReference type="ARBA" id="ARBA00048679"/>
    </source>
</evidence>
<dbReference type="GO" id="GO:0004674">
    <property type="term" value="F:protein serine/threonine kinase activity"/>
    <property type="evidence" value="ECO:0007669"/>
    <property type="project" value="UniProtKB-KW"/>
</dbReference>
<dbReference type="GO" id="GO:0005524">
    <property type="term" value="F:ATP binding"/>
    <property type="evidence" value="ECO:0007669"/>
    <property type="project" value="UniProtKB-KW"/>
</dbReference>
<dbReference type="SMART" id="SM00248">
    <property type="entry name" value="ANK"/>
    <property type="match status" value="4"/>
</dbReference>
<dbReference type="InterPro" id="IPR051131">
    <property type="entry name" value="NEK_Ser/Thr_kinase_NIMA"/>
</dbReference>
<keyword evidence="2 11" id="KW-0723">Serine/threonine-protein kinase</keyword>
<dbReference type="Pfam" id="PF12796">
    <property type="entry name" value="Ank_2"/>
    <property type="match status" value="1"/>
</dbReference>
<reference evidence="11 12" key="2">
    <citation type="journal article" date="2013" name="Genome Biol. Evol.">
        <title>Genome sequencing of Giardia lamblia genotypes A2 and B isolates (DH and GS) and comparative analysis with the genomes of genotypes A1 and E (WB and Pig).</title>
        <authorList>
            <person name="Adam R.D."/>
            <person name="Dahlstrom E.W."/>
            <person name="Martens C.A."/>
            <person name="Bruno D.P."/>
            <person name="Barbian K.D."/>
            <person name="Ricklefs S.M."/>
            <person name="Hernandez M.M."/>
            <person name="Narla N.P."/>
            <person name="Patel R.B."/>
            <person name="Porcella S.F."/>
            <person name="Nash T.E."/>
        </authorList>
    </citation>
    <scope>NUCLEOTIDE SEQUENCE [LARGE SCALE GENOMIC DNA]</scope>
    <source>
        <strain evidence="11 12">GS</strain>
    </source>
</reference>
<dbReference type="InterPro" id="IPR000719">
    <property type="entry name" value="Prot_kinase_dom"/>
</dbReference>
<proteinExistence type="predicted"/>
<comment type="caution">
    <text evidence="11">The sequence shown here is derived from an EMBL/GenBank/DDBJ whole genome shotgun (WGS) entry which is preliminary data.</text>
</comment>
<dbReference type="Pfam" id="PF00069">
    <property type="entry name" value="Pkinase"/>
    <property type="match status" value="1"/>
</dbReference>
<keyword evidence="6" id="KW-0067">ATP-binding</keyword>
<evidence type="ECO:0000256" key="5">
    <source>
        <dbReference type="ARBA" id="ARBA00022777"/>
    </source>
</evidence>
<dbReference type="Gene3D" id="3.30.200.20">
    <property type="entry name" value="Phosphorylase Kinase, domain 1"/>
    <property type="match status" value="1"/>
</dbReference>
<dbReference type="Gene3D" id="1.25.40.20">
    <property type="entry name" value="Ankyrin repeat-containing domain"/>
    <property type="match status" value="1"/>
</dbReference>
<dbReference type="VEuPathDB" id="GiardiaDB:DHA2_150658"/>
<dbReference type="SUPFAM" id="SSF48403">
    <property type="entry name" value="Ankyrin repeat"/>
    <property type="match status" value="1"/>
</dbReference>
<evidence type="ECO:0000256" key="2">
    <source>
        <dbReference type="ARBA" id="ARBA00022527"/>
    </source>
</evidence>
<comment type="catalytic activity">
    <reaction evidence="8">
        <text>L-seryl-[protein] + ATP = O-phospho-L-seryl-[protein] + ADP + H(+)</text>
        <dbReference type="Rhea" id="RHEA:17989"/>
        <dbReference type="Rhea" id="RHEA-COMP:9863"/>
        <dbReference type="Rhea" id="RHEA-COMP:11604"/>
        <dbReference type="ChEBI" id="CHEBI:15378"/>
        <dbReference type="ChEBI" id="CHEBI:29999"/>
        <dbReference type="ChEBI" id="CHEBI:30616"/>
        <dbReference type="ChEBI" id="CHEBI:83421"/>
        <dbReference type="ChEBI" id="CHEBI:456216"/>
        <dbReference type="EC" id="2.7.11.1"/>
    </reaction>
</comment>
<dbReference type="InterPro" id="IPR011009">
    <property type="entry name" value="Kinase-like_dom_sf"/>
</dbReference>
<reference evidence="12" key="1">
    <citation type="submission" date="2012-02" db="EMBL/GenBank/DDBJ databases">
        <title>Genome sequencing of Giardia lamblia Genotypes A2 and B isolates (DH and GS) and comparative analysis with the genomes of Genotypes A1 and E (WB and Pig).</title>
        <authorList>
            <person name="Adam R."/>
            <person name="Dahlstrom E."/>
            <person name="Martens C."/>
            <person name="Bruno D."/>
            <person name="Barbian K."/>
            <person name="Porcella S.F."/>
            <person name="Nash T."/>
        </authorList>
    </citation>
    <scope>NUCLEOTIDE SEQUENCE</scope>
    <source>
        <strain evidence="12">GS</strain>
    </source>
</reference>
<evidence type="ECO:0000256" key="7">
    <source>
        <dbReference type="ARBA" id="ARBA00047899"/>
    </source>
</evidence>
<dbReference type="SUPFAM" id="SSF56112">
    <property type="entry name" value="Protein kinase-like (PK-like)"/>
    <property type="match status" value="1"/>
</dbReference>
<keyword evidence="3" id="KW-0808">Transferase</keyword>
<keyword evidence="5 11" id="KW-0418">Kinase</keyword>
<sequence>VRGRHPAPLLLGQYLLSNHPFPPSSSYLSKKSLFKLMSNSGVTSIAGHTSGVFPSLITDNYEDLQYMGTGTFGTVSAATRKVDGVPVCLKEIDVHFCTDAKIALLREELEELAKLSAPNLLAINRCEYSSEIRAFYLEVPRCRNTLLDKLNDCRKSGTSLTKEDIWKILYGVCKGLLYLHSTARSTKLPSPNVTRRASPANVHIHGNLKLENVGFYNGNVVLMDYGVNSLIDQVRDQQNTLSSSAFVAPEAALGGDFNPKGDMWALGVIAIALLRGRPERISVDSHLLTHLSLAGEKDFTDRLRSFIEQCLNINAPIRISSADALLFIEKMNETAASDMPSEADSPTLISSVNADMIDGIREHIGSLLIERDACNHSALDLAVQKGNMEYIEIIVEYLDAVGACLQLGPRPHIRRVSTYTNLMKTALLNKPVYVDEFLDTEANCIYGMHGMTALMIAASRGHTDCVRKLIREAGVVSAKGWTALMYAVRGNHIECVALLRLEMGIMTKSSMRACDLAEHLGYEDCAKLLQREKLLCVGENCRAFSDDWYKELLGSFVIEPHD</sequence>
<name>V6TWK8_GIAIN</name>
<dbReference type="PROSITE" id="PS50088">
    <property type="entry name" value="ANK_REPEAT"/>
    <property type="match status" value="1"/>
</dbReference>
<comment type="catalytic activity">
    <reaction evidence="7">
        <text>L-threonyl-[protein] + ATP = O-phospho-L-threonyl-[protein] + ADP + H(+)</text>
        <dbReference type="Rhea" id="RHEA:46608"/>
        <dbReference type="Rhea" id="RHEA-COMP:11060"/>
        <dbReference type="Rhea" id="RHEA-COMP:11605"/>
        <dbReference type="ChEBI" id="CHEBI:15378"/>
        <dbReference type="ChEBI" id="CHEBI:30013"/>
        <dbReference type="ChEBI" id="CHEBI:30616"/>
        <dbReference type="ChEBI" id="CHEBI:61977"/>
        <dbReference type="ChEBI" id="CHEBI:456216"/>
        <dbReference type="EC" id="2.7.11.1"/>
    </reaction>
</comment>
<accession>V6TWK8</accession>
<evidence type="ECO:0000256" key="4">
    <source>
        <dbReference type="ARBA" id="ARBA00022741"/>
    </source>
</evidence>
<feature type="non-terminal residue" evidence="11">
    <location>
        <position position="1"/>
    </location>
</feature>
<dbReference type="AlphaFoldDB" id="V6TWK8"/>
<dbReference type="VEuPathDB" id="GiardiaDB:GL50581_2963"/>
<dbReference type="OrthoDB" id="10252634at2759"/>
<dbReference type="InterPro" id="IPR036770">
    <property type="entry name" value="Ankyrin_rpt-contain_sf"/>
</dbReference>
<dbReference type="VEuPathDB" id="GiardiaDB:QR46_2130"/>
<evidence type="ECO:0000256" key="3">
    <source>
        <dbReference type="ARBA" id="ARBA00022679"/>
    </source>
</evidence>
<evidence type="ECO:0000313" key="12">
    <source>
        <dbReference type="Proteomes" id="UP000018040"/>
    </source>
</evidence>
<evidence type="ECO:0000256" key="1">
    <source>
        <dbReference type="ARBA" id="ARBA00012513"/>
    </source>
</evidence>
<evidence type="ECO:0000259" key="10">
    <source>
        <dbReference type="PROSITE" id="PS50011"/>
    </source>
</evidence>
<dbReference type="Proteomes" id="UP000018040">
    <property type="component" value="Unassembled WGS sequence"/>
</dbReference>